<keyword evidence="5 10" id="KW-0552">Olfaction</keyword>
<comment type="similarity">
    <text evidence="10">Belongs to the insect chemoreceptor superfamily. Heteromeric odorant receptor channel (TC 1.A.69) family.</text>
</comment>
<evidence type="ECO:0000256" key="1">
    <source>
        <dbReference type="ARBA" id="ARBA00004651"/>
    </source>
</evidence>
<keyword evidence="4 10" id="KW-0812">Transmembrane</keyword>
<evidence type="ECO:0000256" key="6">
    <source>
        <dbReference type="ARBA" id="ARBA00022989"/>
    </source>
</evidence>
<evidence type="ECO:0000256" key="10">
    <source>
        <dbReference type="RuleBase" id="RU351113"/>
    </source>
</evidence>
<dbReference type="InterPro" id="IPR004117">
    <property type="entry name" value="7tm6_olfct_rcpt"/>
</dbReference>
<name>A0A139WB67_TRICA</name>
<evidence type="ECO:0000313" key="11">
    <source>
        <dbReference type="EMBL" id="KYB25156.1"/>
    </source>
</evidence>
<gene>
    <name evidence="11" type="primary">AUGUSTUS-3.0.2_31336</name>
    <name evidence="11" type="ORF">TcasGA2_TC031336</name>
</gene>
<keyword evidence="2" id="KW-1003">Cell membrane</keyword>
<evidence type="ECO:0000256" key="7">
    <source>
        <dbReference type="ARBA" id="ARBA00023136"/>
    </source>
</evidence>
<keyword evidence="7 10" id="KW-0472">Membrane</keyword>
<comment type="caution">
    <text evidence="10">Lacks conserved residue(s) required for the propagation of feature annotation.</text>
</comment>
<dbReference type="GO" id="GO:0005549">
    <property type="term" value="F:odorant binding"/>
    <property type="evidence" value="ECO:0007669"/>
    <property type="project" value="InterPro"/>
</dbReference>
<evidence type="ECO:0000256" key="2">
    <source>
        <dbReference type="ARBA" id="ARBA00022475"/>
    </source>
</evidence>
<proteinExistence type="inferred from homology"/>
<keyword evidence="3 10" id="KW-0716">Sensory transduction</keyword>
<comment type="subcellular location">
    <subcellularLocation>
        <location evidence="1 10">Cell membrane</location>
        <topology evidence="1 10">Multi-pass membrane protein</topology>
    </subcellularLocation>
</comment>
<dbReference type="InParanoid" id="A0A139WB67"/>
<dbReference type="Proteomes" id="UP000007266">
    <property type="component" value="Linkage group 10"/>
</dbReference>
<protein>
    <recommendedName>
        <fullName evidence="10">Odorant receptor</fullName>
    </recommendedName>
</protein>
<feature type="transmembrane region" description="Helical" evidence="10">
    <location>
        <begin position="40"/>
        <end position="57"/>
    </location>
</feature>
<keyword evidence="12" id="KW-1185">Reference proteome</keyword>
<evidence type="ECO:0000313" key="12">
    <source>
        <dbReference type="Proteomes" id="UP000007266"/>
    </source>
</evidence>
<organism evidence="11 12">
    <name type="scientific">Tribolium castaneum</name>
    <name type="common">Red flour beetle</name>
    <dbReference type="NCBI Taxonomy" id="7070"/>
    <lineage>
        <taxon>Eukaryota</taxon>
        <taxon>Metazoa</taxon>
        <taxon>Ecdysozoa</taxon>
        <taxon>Arthropoda</taxon>
        <taxon>Hexapoda</taxon>
        <taxon>Insecta</taxon>
        <taxon>Pterygota</taxon>
        <taxon>Neoptera</taxon>
        <taxon>Endopterygota</taxon>
        <taxon>Coleoptera</taxon>
        <taxon>Polyphaga</taxon>
        <taxon>Cucujiformia</taxon>
        <taxon>Tenebrionidae</taxon>
        <taxon>Tenebrionidae incertae sedis</taxon>
        <taxon>Tribolium</taxon>
    </lineage>
</organism>
<dbReference type="EMBL" id="KQ971374">
    <property type="protein sequence ID" value="KYB25156.1"/>
    <property type="molecule type" value="Genomic_DNA"/>
</dbReference>
<evidence type="ECO:0000256" key="4">
    <source>
        <dbReference type="ARBA" id="ARBA00022692"/>
    </source>
</evidence>
<sequence length="394" mass="45876">MLFEEKSLLDLQTEDYLWPIGKVFRTVILNRIFVHIQRKILVALSTVVIIQTGLFLRQGSAEYFIKYMVVYLSSFFFLVSLYSTPTMGKSVFDSLHSAKLWQLKCKSIQQQIENEAFYTNICFVLCLMFSQISGILFITPLENDEEFFYFLGLYEHLSPKWKSFCHWNFRIDTLFIGIISLAPCYALIYLMTQSRFQYLLLLHDLKNLNWGYEHSSAYQLIRDLEYQEEIKRRLKFCIKRHAYVNKISSSARRQMQGFARVFTISGVILFISIIMFFYSYEGAHKNQYLRIISLGIPGGLTWFHILTAGQMHEDVTCDILKVLKTINWESWNKENRKTFIIMLQNSQKGLKIKLSENISVNFALGVSMSRALFSTLTPVTLSSSHGGVKILSPP</sequence>
<dbReference type="GO" id="GO:0007165">
    <property type="term" value="P:signal transduction"/>
    <property type="evidence" value="ECO:0007669"/>
    <property type="project" value="UniProtKB-KW"/>
</dbReference>
<feature type="transmembrane region" description="Helical" evidence="10">
    <location>
        <begin position="258"/>
        <end position="280"/>
    </location>
</feature>
<evidence type="ECO:0000256" key="9">
    <source>
        <dbReference type="ARBA" id="ARBA00023224"/>
    </source>
</evidence>
<evidence type="ECO:0000256" key="3">
    <source>
        <dbReference type="ARBA" id="ARBA00022606"/>
    </source>
</evidence>
<reference evidence="11 12" key="1">
    <citation type="journal article" date="2008" name="Nature">
        <title>The genome of the model beetle and pest Tribolium castaneum.</title>
        <authorList>
            <consortium name="Tribolium Genome Sequencing Consortium"/>
            <person name="Richards S."/>
            <person name="Gibbs R.A."/>
            <person name="Weinstock G.M."/>
            <person name="Brown S.J."/>
            <person name="Denell R."/>
            <person name="Beeman R.W."/>
            <person name="Gibbs R."/>
            <person name="Beeman R.W."/>
            <person name="Brown S.J."/>
            <person name="Bucher G."/>
            <person name="Friedrich M."/>
            <person name="Grimmelikhuijzen C.J."/>
            <person name="Klingler M."/>
            <person name="Lorenzen M."/>
            <person name="Richards S."/>
            <person name="Roth S."/>
            <person name="Schroder R."/>
            <person name="Tautz D."/>
            <person name="Zdobnov E.M."/>
            <person name="Muzny D."/>
            <person name="Gibbs R.A."/>
            <person name="Weinstock G.M."/>
            <person name="Attaway T."/>
            <person name="Bell S."/>
            <person name="Buhay C.J."/>
            <person name="Chandrabose M.N."/>
            <person name="Chavez D."/>
            <person name="Clerk-Blankenburg K.P."/>
            <person name="Cree A."/>
            <person name="Dao M."/>
            <person name="Davis C."/>
            <person name="Chacko J."/>
            <person name="Dinh H."/>
            <person name="Dugan-Rocha S."/>
            <person name="Fowler G."/>
            <person name="Garner T.T."/>
            <person name="Garnes J."/>
            <person name="Gnirke A."/>
            <person name="Hawes A."/>
            <person name="Hernandez J."/>
            <person name="Hines S."/>
            <person name="Holder M."/>
            <person name="Hume J."/>
            <person name="Jhangiani S.N."/>
            <person name="Joshi V."/>
            <person name="Khan Z.M."/>
            <person name="Jackson L."/>
            <person name="Kovar C."/>
            <person name="Kowis A."/>
            <person name="Lee S."/>
            <person name="Lewis L.R."/>
            <person name="Margolis J."/>
            <person name="Morgan M."/>
            <person name="Nazareth L.V."/>
            <person name="Nguyen N."/>
            <person name="Okwuonu G."/>
            <person name="Parker D."/>
            <person name="Richards S."/>
            <person name="Ruiz S.J."/>
            <person name="Santibanez J."/>
            <person name="Savard J."/>
            <person name="Scherer S.E."/>
            <person name="Schneider B."/>
            <person name="Sodergren E."/>
            <person name="Tautz D."/>
            <person name="Vattahil S."/>
            <person name="Villasana D."/>
            <person name="White C.S."/>
            <person name="Wright R."/>
            <person name="Park Y."/>
            <person name="Beeman R.W."/>
            <person name="Lord J."/>
            <person name="Oppert B."/>
            <person name="Lorenzen M."/>
            <person name="Brown S."/>
            <person name="Wang L."/>
            <person name="Savard J."/>
            <person name="Tautz D."/>
            <person name="Richards S."/>
            <person name="Weinstock G."/>
            <person name="Gibbs R.A."/>
            <person name="Liu Y."/>
            <person name="Worley K."/>
            <person name="Weinstock G."/>
            <person name="Elsik C.G."/>
            <person name="Reese J.T."/>
            <person name="Elhaik E."/>
            <person name="Landan G."/>
            <person name="Graur D."/>
            <person name="Arensburger P."/>
            <person name="Atkinson P."/>
            <person name="Beeman R.W."/>
            <person name="Beidler J."/>
            <person name="Brown S.J."/>
            <person name="Demuth J.P."/>
            <person name="Drury D.W."/>
            <person name="Du Y.Z."/>
            <person name="Fujiwara H."/>
            <person name="Lorenzen M."/>
            <person name="Maselli V."/>
            <person name="Osanai M."/>
            <person name="Park Y."/>
            <person name="Robertson H.M."/>
            <person name="Tu Z."/>
            <person name="Wang J.J."/>
            <person name="Wang S."/>
            <person name="Richards S."/>
            <person name="Song H."/>
            <person name="Zhang L."/>
            <person name="Sodergren E."/>
            <person name="Werner D."/>
            <person name="Stanke M."/>
            <person name="Morgenstern B."/>
            <person name="Solovyev V."/>
            <person name="Kosarev P."/>
            <person name="Brown G."/>
            <person name="Chen H.C."/>
            <person name="Ermolaeva O."/>
            <person name="Hlavina W."/>
            <person name="Kapustin Y."/>
            <person name="Kiryutin B."/>
            <person name="Kitts P."/>
            <person name="Maglott D."/>
            <person name="Pruitt K."/>
            <person name="Sapojnikov V."/>
            <person name="Souvorov A."/>
            <person name="Mackey A.J."/>
            <person name="Waterhouse R.M."/>
            <person name="Wyder S."/>
            <person name="Zdobnov E.M."/>
            <person name="Zdobnov E.M."/>
            <person name="Wyder S."/>
            <person name="Kriventseva E.V."/>
            <person name="Kadowaki T."/>
            <person name="Bork P."/>
            <person name="Aranda M."/>
            <person name="Bao R."/>
            <person name="Beermann A."/>
            <person name="Berns N."/>
            <person name="Bolognesi R."/>
            <person name="Bonneton F."/>
            <person name="Bopp D."/>
            <person name="Brown S.J."/>
            <person name="Bucher G."/>
            <person name="Butts T."/>
            <person name="Chaumot A."/>
            <person name="Denell R.E."/>
            <person name="Ferrier D.E."/>
            <person name="Friedrich M."/>
            <person name="Gordon C.M."/>
            <person name="Jindra M."/>
            <person name="Klingler M."/>
            <person name="Lan Q."/>
            <person name="Lattorff H.M."/>
            <person name="Laudet V."/>
            <person name="von Levetsow C."/>
            <person name="Liu Z."/>
            <person name="Lutz R."/>
            <person name="Lynch J.A."/>
            <person name="da Fonseca R.N."/>
            <person name="Posnien N."/>
            <person name="Reuter R."/>
            <person name="Roth S."/>
            <person name="Savard J."/>
            <person name="Schinko J.B."/>
            <person name="Schmitt C."/>
            <person name="Schoppmeier M."/>
            <person name="Schroder R."/>
            <person name="Shippy T.D."/>
            <person name="Simonnet F."/>
            <person name="Marques-Souza H."/>
            <person name="Tautz D."/>
            <person name="Tomoyasu Y."/>
            <person name="Trauner J."/>
            <person name="Van der Zee M."/>
            <person name="Vervoort M."/>
            <person name="Wittkopp N."/>
            <person name="Wimmer E.A."/>
            <person name="Yang X."/>
            <person name="Jones A.K."/>
            <person name="Sattelle D.B."/>
            <person name="Ebert P.R."/>
            <person name="Nelson D."/>
            <person name="Scott J.G."/>
            <person name="Beeman R.W."/>
            <person name="Muthukrishnan S."/>
            <person name="Kramer K.J."/>
            <person name="Arakane Y."/>
            <person name="Beeman R.W."/>
            <person name="Zhu Q."/>
            <person name="Hogenkamp D."/>
            <person name="Dixit R."/>
            <person name="Oppert B."/>
            <person name="Jiang H."/>
            <person name="Zou Z."/>
            <person name="Marshall J."/>
            <person name="Elpidina E."/>
            <person name="Vinokurov K."/>
            <person name="Oppert C."/>
            <person name="Zou Z."/>
            <person name="Evans J."/>
            <person name="Lu Z."/>
            <person name="Zhao P."/>
            <person name="Sumathipala N."/>
            <person name="Altincicek B."/>
            <person name="Vilcinskas A."/>
            <person name="Williams M."/>
            <person name="Hultmark D."/>
            <person name="Hetru C."/>
            <person name="Jiang H."/>
            <person name="Grimmelikhuijzen C.J."/>
            <person name="Hauser F."/>
            <person name="Cazzamali G."/>
            <person name="Williamson M."/>
            <person name="Park Y."/>
            <person name="Li B."/>
            <person name="Tanaka Y."/>
            <person name="Predel R."/>
            <person name="Neupert S."/>
            <person name="Schachtner J."/>
            <person name="Verleyen P."/>
            <person name="Raible F."/>
            <person name="Bork P."/>
            <person name="Friedrich M."/>
            <person name="Walden K.K."/>
            <person name="Robertson H.M."/>
            <person name="Angeli S."/>
            <person name="Foret S."/>
            <person name="Bucher G."/>
            <person name="Schuetz S."/>
            <person name="Maleszka R."/>
            <person name="Wimmer E.A."/>
            <person name="Beeman R.W."/>
            <person name="Lorenzen M."/>
            <person name="Tomoyasu Y."/>
            <person name="Miller S.C."/>
            <person name="Grossmann D."/>
            <person name="Bucher G."/>
        </authorList>
    </citation>
    <scope>NUCLEOTIDE SEQUENCE [LARGE SCALE GENOMIC DNA]</scope>
    <source>
        <strain evidence="11 12">Georgia GA2</strain>
    </source>
</reference>
<feature type="transmembrane region" description="Helical" evidence="10">
    <location>
        <begin position="116"/>
        <end position="138"/>
    </location>
</feature>
<dbReference type="PANTHER" id="PTHR21137">
    <property type="entry name" value="ODORANT RECEPTOR"/>
    <property type="match status" value="1"/>
</dbReference>
<dbReference type="AlphaFoldDB" id="A0A139WB67"/>
<keyword evidence="8 10" id="KW-0675">Receptor</keyword>
<dbReference type="GO" id="GO:0004984">
    <property type="term" value="F:olfactory receptor activity"/>
    <property type="evidence" value="ECO:0000318"/>
    <property type="project" value="GO_Central"/>
</dbReference>
<dbReference type="PANTHER" id="PTHR21137:SF35">
    <property type="entry name" value="ODORANT RECEPTOR 19A-RELATED"/>
    <property type="match status" value="1"/>
</dbReference>
<keyword evidence="6 10" id="KW-1133">Transmembrane helix</keyword>
<reference evidence="11 12" key="2">
    <citation type="journal article" date="2010" name="Nucleic Acids Res.">
        <title>BeetleBase in 2010: revisions to provide comprehensive genomic information for Tribolium castaneum.</title>
        <authorList>
            <person name="Kim H.S."/>
            <person name="Murphy T."/>
            <person name="Xia J."/>
            <person name="Caragea D."/>
            <person name="Park Y."/>
            <person name="Beeman R.W."/>
            <person name="Lorenzen M.D."/>
            <person name="Butcher S."/>
            <person name="Manak J.R."/>
            <person name="Brown S.J."/>
        </authorList>
    </citation>
    <scope>GENOME REANNOTATION</scope>
    <source>
        <strain evidence="11 12">Georgia GA2</strain>
    </source>
</reference>
<feature type="transmembrane region" description="Helical" evidence="10">
    <location>
        <begin position="174"/>
        <end position="192"/>
    </location>
</feature>
<dbReference type="GO" id="GO:0050911">
    <property type="term" value="P:detection of chemical stimulus involved in sensory perception of smell"/>
    <property type="evidence" value="ECO:0000318"/>
    <property type="project" value="GO_Central"/>
</dbReference>
<keyword evidence="9 10" id="KW-0807">Transducer</keyword>
<accession>A0A139WB67</accession>
<evidence type="ECO:0000256" key="8">
    <source>
        <dbReference type="ARBA" id="ARBA00023170"/>
    </source>
</evidence>
<evidence type="ECO:0000256" key="5">
    <source>
        <dbReference type="ARBA" id="ARBA00022725"/>
    </source>
</evidence>
<feature type="transmembrane region" description="Helical" evidence="10">
    <location>
        <begin position="63"/>
        <end position="82"/>
    </location>
</feature>
<dbReference type="GO" id="GO:0005886">
    <property type="term" value="C:plasma membrane"/>
    <property type="evidence" value="ECO:0000318"/>
    <property type="project" value="GO_Central"/>
</dbReference>